<name>A0A9P9BKJ6_9PEZI</name>
<feature type="transmembrane region" description="Helical" evidence="2">
    <location>
        <begin position="185"/>
        <end position="205"/>
    </location>
</feature>
<proteinExistence type="predicted"/>
<organism evidence="3 4">
    <name type="scientific">Microdochium trichocladiopsis</name>
    <dbReference type="NCBI Taxonomy" id="1682393"/>
    <lineage>
        <taxon>Eukaryota</taxon>
        <taxon>Fungi</taxon>
        <taxon>Dikarya</taxon>
        <taxon>Ascomycota</taxon>
        <taxon>Pezizomycotina</taxon>
        <taxon>Sordariomycetes</taxon>
        <taxon>Xylariomycetidae</taxon>
        <taxon>Xylariales</taxon>
        <taxon>Microdochiaceae</taxon>
        <taxon>Microdochium</taxon>
    </lineage>
</organism>
<evidence type="ECO:0000256" key="1">
    <source>
        <dbReference type="SAM" id="MobiDB-lite"/>
    </source>
</evidence>
<keyword evidence="2" id="KW-0812">Transmembrane</keyword>
<comment type="caution">
    <text evidence="3">The sequence shown here is derived from an EMBL/GenBank/DDBJ whole genome shotgun (WGS) entry which is preliminary data.</text>
</comment>
<feature type="transmembrane region" description="Helical" evidence="2">
    <location>
        <begin position="103"/>
        <end position="127"/>
    </location>
</feature>
<evidence type="ECO:0008006" key="5">
    <source>
        <dbReference type="Google" id="ProtNLM"/>
    </source>
</evidence>
<feature type="transmembrane region" description="Helical" evidence="2">
    <location>
        <begin position="259"/>
        <end position="284"/>
    </location>
</feature>
<dbReference type="AlphaFoldDB" id="A0A9P9BKJ6"/>
<dbReference type="OrthoDB" id="5287295at2759"/>
<keyword evidence="2" id="KW-0472">Membrane</keyword>
<gene>
    <name evidence="3" type="ORF">B0I36DRAFT_334181</name>
</gene>
<keyword evidence="2" id="KW-1133">Transmembrane helix</keyword>
<feature type="transmembrane region" description="Helical" evidence="2">
    <location>
        <begin position="43"/>
        <end position="61"/>
    </location>
</feature>
<dbReference type="GeneID" id="70184862"/>
<evidence type="ECO:0000256" key="2">
    <source>
        <dbReference type="SAM" id="Phobius"/>
    </source>
</evidence>
<feature type="transmembrane region" description="Helical" evidence="2">
    <location>
        <begin position="304"/>
        <end position="325"/>
    </location>
</feature>
<dbReference type="Proteomes" id="UP000756346">
    <property type="component" value="Unassembled WGS sequence"/>
</dbReference>
<feature type="region of interest" description="Disordered" evidence="1">
    <location>
        <begin position="431"/>
        <end position="521"/>
    </location>
</feature>
<reference evidence="3" key="1">
    <citation type="journal article" date="2021" name="Nat. Commun.">
        <title>Genetic determinants of endophytism in the Arabidopsis root mycobiome.</title>
        <authorList>
            <person name="Mesny F."/>
            <person name="Miyauchi S."/>
            <person name="Thiergart T."/>
            <person name="Pickel B."/>
            <person name="Atanasova L."/>
            <person name="Karlsson M."/>
            <person name="Huettel B."/>
            <person name="Barry K.W."/>
            <person name="Haridas S."/>
            <person name="Chen C."/>
            <person name="Bauer D."/>
            <person name="Andreopoulos W."/>
            <person name="Pangilinan J."/>
            <person name="LaButti K."/>
            <person name="Riley R."/>
            <person name="Lipzen A."/>
            <person name="Clum A."/>
            <person name="Drula E."/>
            <person name="Henrissat B."/>
            <person name="Kohler A."/>
            <person name="Grigoriev I.V."/>
            <person name="Martin F.M."/>
            <person name="Hacquard S."/>
        </authorList>
    </citation>
    <scope>NUCLEOTIDE SEQUENCE</scope>
    <source>
        <strain evidence="3">MPI-CAGE-CH-0230</strain>
    </source>
</reference>
<keyword evidence="4" id="KW-1185">Reference proteome</keyword>
<evidence type="ECO:0000313" key="3">
    <source>
        <dbReference type="EMBL" id="KAH7021281.1"/>
    </source>
</evidence>
<feature type="transmembrane region" description="Helical" evidence="2">
    <location>
        <begin position="14"/>
        <end position="36"/>
    </location>
</feature>
<sequence length="521" mass="58376">MAGSNTLPAGTEPIAAVVLVYSTIGWLCTVTMIWLTWIHRQRFSYVAMIAYFTLLGTTMSITQQCHDYINWEEIMIKQWELVSKFPDSPEMATAQGSQGLDLILFYIQFYTYNASALCVLFWAGELAQTLYGFDAKPRLKRVCRKINQAGRGVAIILPLFTTLMLRLPEVRAHILSFLLVADLPLMLSMTLGSLMVMLILIRYLVTQKKFTQWSMPRTDQSGSDRGTEAGLSYASTSSSKRIGIQKIRSKQGGIYDRWLMIRFFLSFIMLAVFDVTTVLFQLNALNANRKDGILPAPDMSAERAQTTLLGFLPGVTPGIMLFLVFGTTAGHRRKIYEALVPKRWQKPVGERFELSALFKSRKRRAIDSASPSTRKWPWADRGVQRVPSYAMSPRAAMATPAVPLGPVRHKKGGQSVDIMSMLTKETLADLQKPLPPYPSSAAERYSFDTPGTGASSQPASIREARVEQVVWRTSVHDPASRPVHISHQARRGSYYTADPEQSDESGPTLPIMQNDKRDSRT</sequence>
<feature type="transmembrane region" description="Helical" evidence="2">
    <location>
        <begin position="148"/>
        <end position="165"/>
    </location>
</feature>
<evidence type="ECO:0000313" key="4">
    <source>
        <dbReference type="Proteomes" id="UP000756346"/>
    </source>
</evidence>
<dbReference type="RefSeq" id="XP_046007482.1">
    <property type="nucleotide sequence ID" value="XM_046155316.1"/>
</dbReference>
<protein>
    <recommendedName>
        <fullName evidence="5">Glycoside hydrolase protein</fullName>
    </recommendedName>
</protein>
<dbReference type="EMBL" id="JAGTJQ010000010">
    <property type="protein sequence ID" value="KAH7021281.1"/>
    <property type="molecule type" value="Genomic_DNA"/>
</dbReference>
<accession>A0A9P9BKJ6</accession>